<gene>
    <name evidence="10" type="ORF">H8L32_25605</name>
</gene>
<evidence type="ECO:0000256" key="7">
    <source>
        <dbReference type="ARBA" id="ARBA00023136"/>
    </source>
</evidence>
<dbReference type="InterPro" id="IPR010279">
    <property type="entry name" value="YqjD/ElaB"/>
</dbReference>
<evidence type="ECO:0000256" key="2">
    <source>
        <dbReference type="ARBA" id="ARBA00010423"/>
    </source>
</evidence>
<dbReference type="Pfam" id="PF05957">
    <property type="entry name" value="DUF883"/>
    <property type="match status" value="1"/>
</dbReference>
<dbReference type="Proteomes" id="UP000650424">
    <property type="component" value="Unassembled WGS sequence"/>
</dbReference>
<name>A0ABR6ZYB2_9BURK</name>
<evidence type="ECO:0000313" key="10">
    <source>
        <dbReference type="EMBL" id="MBC3920866.1"/>
    </source>
</evidence>
<comment type="caution">
    <text evidence="10">The sequence shown here is derived from an EMBL/GenBank/DDBJ whole genome shotgun (WGS) entry which is preliminary data.</text>
</comment>
<evidence type="ECO:0000259" key="8">
    <source>
        <dbReference type="Pfam" id="PF05957"/>
    </source>
</evidence>
<evidence type="ECO:0000256" key="6">
    <source>
        <dbReference type="ARBA" id="ARBA00022989"/>
    </source>
</evidence>
<dbReference type="Pfam" id="PF19029">
    <property type="entry name" value="DUF883_C"/>
    <property type="match status" value="1"/>
</dbReference>
<dbReference type="PANTHER" id="PTHR35893:SF3">
    <property type="entry name" value="INNER MEMBRANE PROTEIN"/>
    <property type="match status" value="1"/>
</dbReference>
<protein>
    <submittedName>
        <fullName evidence="10">DUF883 domain-containing protein</fullName>
    </submittedName>
</protein>
<dbReference type="InterPro" id="IPR043605">
    <property type="entry name" value="DUF883_C"/>
</dbReference>
<evidence type="ECO:0000256" key="1">
    <source>
        <dbReference type="ARBA" id="ARBA00004377"/>
    </source>
</evidence>
<keyword evidence="11" id="KW-1185">Reference proteome</keyword>
<dbReference type="InterPro" id="IPR043604">
    <property type="entry name" value="DUF883_N"/>
</dbReference>
<reference evidence="10 11" key="1">
    <citation type="submission" date="2020-08" db="EMBL/GenBank/DDBJ databases">
        <title>Novel species isolated from subtropical streams in China.</title>
        <authorList>
            <person name="Lu H."/>
        </authorList>
    </citation>
    <scope>NUCLEOTIDE SEQUENCE [LARGE SCALE GENOMIC DNA]</scope>
    <source>
        <strain evidence="10 11">CY18W</strain>
    </source>
</reference>
<feature type="domain" description="DUF883" evidence="8">
    <location>
        <begin position="11"/>
        <end position="57"/>
    </location>
</feature>
<organism evidence="10 11">
    <name type="scientific">Undibacterium hunanense</name>
    <dbReference type="NCBI Taxonomy" id="2762292"/>
    <lineage>
        <taxon>Bacteria</taxon>
        <taxon>Pseudomonadati</taxon>
        <taxon>Pseudomonadota</taxon>
        <taxon>Betaproteobacteria</taxon>
        <taxon>Burkholderiales</taxon>
        <taxon>Oxalobacteraceae</taxon>
        <taxon>Undibacterium</taxon>
    </lineage>
</organism>
<accession>A0ABR6ZYB2</accession>
<comment type="similarity">
    <text evidence="2">Belongs to the ElaB/YgaM/YqjD family.</text>
</comment>
<evidence type="ECO:0000259" key="9">
    <source>
        <dbReference type="Pfam" id="PF19029"/>
    </source>
</evidence>
<dbReference type="EMBL" id="JACOGF010000020">
    <property type="protein sequence ID" value="MBC3920866.1"/>
    <property type="molecule type" value="Genomic_DNA"/>
</dbReference>
<evidence type="ECO:0000256" key="3">
    <source>
        <dbReference type="ARBA" id="ARBA00022475"/>
    </source>
</evidence>
<dbReference type="RefSeq" id="WP_186950700.1">
    <property type="nucleotide sequence ID" value="NZ_JACOGF010000020.1"/>
</dbReference>
<evidence type="ECO:0000256" key="5">
    <source>
        <dbReference type="ARBA" id="ARBA00022692"/>
    </source>
</evidence>
<comment type="subcellular location">
    <subcellularLocation>
        <location evidence="1">Cell inner membrane</location>
        <topology evidence="1">Single-pass membrane protein</topology>
    </subcellularLocation>
</comment>
<evidence type="ECO:0000313" key="11">
    <source>
        <dbReference type="Proteomes" id="UP000650424"/>
    </source>
</evidence>
<feature type="domain" description="DUF883" evidence="9">
    <location>
        <begin position="71"/>
        <end position="100"/>
    </location>
</feature>
<keyword evidence="3" id="KW-1003">Cell membrane</keyword>
<proteinExistence type="inferred from homology"/>
<keyword evidence="4" id="KW-0997">Cell inner membrane</keyword>
<dbReference type="PANTHER" id="PTHR35893">
    <property type="entry name" value="INNER MEMBRANE PROTEIN-RELATED"/>
    <property type="match status" value="1"/>
</dbReference>
<keyword evidence="5" id="KW-0812">Transmembrane</keyword>
<evidence type="ECO:0000256" key="4">
    <source>
        <dbReference type="ARBA" id="ARBA00022519"/>
    </source>
</evidence>
<keyword evidence="7" id="KW-0472">Membrane</keyword>
<sequence length="101" mass="10485">MLESNIKAVNKDIKVLLKDAQALFSAAATLSGEKAEEARARGMKLLDTAMVAAQDAQASALATGKEMANSTDAYVKENPWSSIGVAATAGLLVGLLCCRKS</sequence>
<keyword evidence="6" id="KW-1133">Transmembrane helix</keyword>